<gene>
    <name evidence="1" type="ORF">KI810_01250</name>
</gene>
<name>A0ABS5S8I2_9BACT</name>
<dbReference type="RefSeq" id="WP_214173672.1">
    <property type="nucleotide sequence ID" value="NZ_JAHCVK010000001.1"/>
</dbReference>
<dbReference type="Proteomes" id="UP000756860">
    <property type="component" value="Unassembled WGS sequence"/>
</dbReference>
<comment type="caution">
    <text evidence="1">The sequence shown here is derived from an EMBL/GenBank/DDBJ whole genome shotgun (WGS) entry which is preliminary data.</text>
</comment>
<evidence type="ECO:0000313" key="1">
    <source>
        <dbReference type="EMBL" id="MBT0651669.1"/>
    </source>
</evidence>
<dbReference type="Gene3D" id="1.10.1470.10">
    <property type="entry name" value="YjbJ"/>
    <property type="match status" value="1"/>
</dbReference>
<proteinExistence type="predicted"/>
<organism evidence="1 2">
    <name type="scientific">Geomobilimonas luticola</name>
    <dbReference type="NCBI Taxonomy" id="1114878"/>
    <lineage>
        <taxon>Bacteria</taxon>
        <taxon>Pseudomonadati</taxon>
        <taxon>Thermodesulfobacteriota</taxon>
        <taxon>Desulfuromonadia</taxon>
        <taxon>Geobacterales</taxon>
        <taxon>Geobacteraceae</taxon>
        <taxon>Geomobilimonas</taxon>
    </lineage>
</organism>
<sequence length="59" mass="6694">MRTSTKRMAKGIFHEVRGTAKRMVGSLISNRTLETKGRFERITGKVQRKIGKVQGAWGF</sequence>
<evidence type="ECO:0000313" key="2">
    <source>
        <dbReference type="Proteomes" id="UP000756860"/>
    </source>
</evidence>
<protein>
    <submittedName>
        <fullName evidence="1">CsbD family protein</fullName>
    </submittedName>
</protein>
<dbReference type="InterPro" id="IPR036629">
    <property type="entry name" value="YjbJ_sf"/>
</dbReference>
<reference evidence="1 2" key="1">
    <citation type="submission" date="2021-05" db="EMBL/GenBank/DDBJ databases">
        <title>The draft genome of Geobacter luticola JCM 17780.</title>
        <authorList>
            <person name="Xu Z."/>
            <person name="Masuda Y."/>
            <person name="Itoh H."/>
            <person name="Senoo K."/>
        </authorList>
    </citation>
    <scope>NUCLEOTIDE SEQUENCE [LARGE SCALE GENOMIC DNA]</scope>
    <source>
        <strain evidence="1 2">JCM 17780</strain>
    </source>
</reference>
<dbReference type="SUPFAM" id="SSF69047">
    <property type="entry name" value="Hypothetical protein YjbJ"/>
    <property type="match status" value="1"/>
</dbReference>
<accession>A0ABS5S8I2</accession>
<dbReference type="EMBL" id="JAHCVK010000001">
    <property type="protein sequence ID" value="MBT0651669.1"/>
    <property type="molecule type" value="Genomic_DNA"/>
</dbReference>
<keyword evidence="2" id="KW-1185">Reference proteome</keyword>